<comment type="caution">
    <text evidence="3">The sequence shown here is derived from an EMBL/GenBank/DDBJ whole genome shotgun (WGS) entry which is preliminary data.</text>
</comment>
<feature type="transmembrane region" description="Helical" evidence="1">
    <location>
        <begin position="12"/>
        <end position="36"/>
    </location>
</feature>
<protein>
    <recommendedName>
        <fullName evidence="2">Rhodanese domain-containing protein</fullName>
    </recommendedName>
</protein>
<dbReference type="PATRIC" id="fig|1450449.3.peg.461"/>
<dbReference type="OrthoDB" id="9808735at2"/>
<dbReference type="Proteomes" id="UP000054123">
    <property type="component" value="Unassembled WGS sequence"/>
</dbReference>
<evidence type="ECO:0000259" key="2">
    <source>
        <dbReference type="PROSITE" id="PS50206"/>
    </source>
</evidence>
<dbReference type="PANTHER" id="PTHR43031:SF18">
    <property type="entry name" value="RHODANESE-RELATED SULFURTRANSFERASES"/>
    <property type="match status" value="1"/>
</dbReference>
<dbReference type="CDD" id="cd00158">
    <property type="entry name" value="RHOD"/>
    <property type="match status" value="1"/>
</dbReference>
<dbReference type="EMBL" id="JANJ01000001">
    <property type="protein sequence ID" value="EXI63280.1"/>
    <property type="molecule type" value="Genomic_DNA"/>
</dbReference>
<dbReference type="InterPro" id="IPR001763">
    <property type="entry name" value="Rhodanese-like_dom"/>
</dbReference>
<dbReference type="InterPro" id="IPR050229">
    <property type="entry name" value="GlpE_sulfurtransferase"/>
</dbReference>
<keyword evidence="1" id="KW-1133">Transmembrane helix</keyword>
<evidence type="ECO:0000313" key="3">
    <source>
        <dbReference type="EMBL" id="EXI63280.1"/>
    </source>
</evidence>
<keyword evidence="1" id="KW-0812">Transmembrane</keyword>
<dbReference type="PANTHER" id="PTHR43031">
    <property type="entry name" value="FAD-DEPENDENT OXIDOREDUCTASE"/>
    <property type="match status" value="1"/>
</dbReference>
<accession>A0A011NFW4</accession>
<evidence type="ECO:0000313" key="4">
    <source>
        <dbReference type="Proteomes" id="UP000054123"/>
    </source>
</evidence>
<feature type="domain" description="Rhodanese" evidence="2">
    <location>
        <begin position="56"/>
        <end position="147"/>
    </location>
</feature>
<dbReference type="RefSeq" id="WP_042801612.1">
    <property type="nucleotide sequence ID" value="NZ_AVSP01000004.1"/>
</dbReference>
<reference evidence="3 4" key="1">
    <citation type="journal article" date="2014" name="Genome Announc.">
        <title>Genome Sequence of a Presumptive Mannheimia haemolytica Strain with an A1/A6-Cross-Reactive Serotype from a White-Tailed Deer (Odocoileus virginianus).</title>
        <authorList>
            <person name="Lawrence P.K."/>
            <person name="Bey R.F."/>
            <person name="Wiener B."/>
            <person name="Kittichotirat W."/>
            <person name="Bumgarner R.E."/>
        </authorList>
    </citation>
    <scope>NUCLEOTIDE SEQUENCE [LARGE SCALE GENOMIC DNA]</scope>
    <source>
        <strain evidence="3 4">PKL10</strain>
    </source>
</reference>
<dbReference type="STRING" id="1122190.GCA_000621105_00004"/>
<keyword evidence="4" id="KW-1185">Reference proteome</keyword>
<dbReference type="Gene3D" id="3.40.250.10">
    <property type="entry name" value="Rhodanese-like domain"/>
    <property type="match status" value="1"/>
</dbReference>
<sequence>MEQLTFAEQIQLFVANHTIMVFAWVALLGAVIFSFYKSATSKYKIVDNAQATQLINKEDGVVIDVRSDEEFRMGHIIDSIHILPSDLKANKIHQIEKYKDRPVIFVDTNGLNSAGLANAIAKQGFNKVYVLKEGMAGWRAGSLPTVKKHK</sequence>
<dbReference type="SUPFAM" id="SSF52821">
    <property type="entry name" value="Rhodanese/Cell cycle control phosphatase"/>
    <property type="match status" value="1"/>
</dbReference>
<dbReference type="Pfam" id="PF00581">
    <property type="entry name" value="Rhodanese"/>
    <property type="match status" value="1"/>
</dbReference>
<gene>
    <name evidence="3" type="ORF">AK33_02495</name>
</gene>
<keyword evidence="1" id="KW-0472">Membrane</keyword>
<name>A0A011NFW4_9PAST</name>
<dbReference type="SMART" id="SM00450">
    <property type="entry name" value="RHOD"/>
    <property type="match status" value="1"/>
</dbReference>
<proteinExistence type="predicted"/>
<evidence type="ECO:0000256" key="1">
    <source>
        <dbReference type="SAM" id="Phobius"/>
    </source>
</evidence>
<dbReference type="InterPro" id="IPR036873">
    <property type="entry name" value="Rhodanese-like_dom_sf"/>
</dbReference>
<dbReference type="PROSITE" id="PS50206">
    <property type="entry name" value="RHODANESE_3"/>
    <property type="match status" value="1"/>
</dbReference>
<dbReference type="AlphaFoldDB" id="A0A011NFW4"/>
<organism evidence="3 4">
    <name type="scientific">Mannheimia granulomatis</name>
    <dbReference type="NCBI Taxonomy" id="85402"/>
    <lineage>
        <taxon>Bacteria</taxon>
        <taxon>Pseudomonadati</taxon>
        <taxon>Pseudomonadota</taxon>
        <taxon>Gammaproteobacteria</taxon>
        <taxon>Pasteurellales</taxon>
        <taxon>Pasteurellaceae</taxon>
        <taxon>Mannheimia</taxon>
    </lineage>
</organism>